<proteinExistence type="predicted"/>
<protein>
    <recommendedName>
        <fullName evidence="1">Phosphatidylglycerol lysyltransferase C-terminal domain-containing protein</fullName>
    </recommendedName>
</protein>
<dbReference type="Pfam" id="PF09924">
    <property type="entry name" value="LPG_synthase_C"/>
    <property type="match status" value="1"/>
</dbReference>
<dbReference type="Gene3D" id="3.40.630.30">
    <property type="match status" value="2"/>
</dbReference>
<evidence type="ECO:0000313" key="2">
    <source>
        <dbReference type="EMBL" id="PIP19234.1"/>
    </source>
</evidence>
<organism evidence="2 3">
    <name type="scientific">Candidatus Sherwoodlollariibacterium unditelluris</name>
    <dbReference type="NCBI Taxonomy" id="1974757"/>
    <lineage>
        <taxon>Bacteria</taxon>
        <taxon>Pseudomonadati</taxon>
        <taxon>Candidatus Omnitrophota</taxon>
        <taxon>Candidatus Sherwoodlollariibacterium</taxon>
    </lineage>
</organism>
<dbReference type="PIRSF" id="PIRSF018688">
    <property type="entry name" value="UCP018688"/>
    <property type="match status" value="1"/>
</dbReference>
<dbReference type="SUPFAM" id="SSF55729">
    <property type="entry name" value="Acyl-CoA N-acyltransferases (Nat)"/>
    <property type="match status" value="2"/>
</dbReference>
<dbReference type="Proteomes" id="UP000231292">
    <property type="component" value="Unassembled WGS sequence"/>
</dbReference>
<comment type="caution">
    <text evidence="2">The sequence shown here is derived from an EMBL/GenBank/DDBJ whole genome shotgun (WGS) entry which is preliminary data.</text>
</comment>
<evidence type="ECO:0000313" key="3">
    <source>
        <dbReference type="Proteomes" id="UP000231292"/>
    </source>
</evidence>
<accession>A0A2G9YJ49</accession>
<feature type="domain" description="Phosphatidylglycerol lysyltransferase C-terminal" evidence="1">
    <location>
        <begin position="26"/>
        <end position="294"/>
    </location>
</feature>
<dbReference type="InterPro" id="IPR016181">
    <property type="entry name" value="Acyl_CoA_acyltransferase"/>
</dbReference>
<dbReference type="PANTHER" id="PTHR41373:SF1">
    <property type="entry name" value="PHOSPHATIDYLGLYCEROL LYSYLTRANSFERASE C-TERMINAL DOMAIN-CONTAINING PROTEIN"/>
    <property type="match status" value="1"/>
</dbReference>
<evidence type="ECO:0000259" key="1">
    <source>
        <dbReference type="Pfam" id="PF09924"/>
    </source>
</evidence>
<sequence length="307" mass="36026">MELNKLSLQDKKIFDEYLGFDRHGLSAYSFVNIYIWKELFDISWAIIEKALCVFFQDNIGVFLYLAPLAKKNNPEVVFSVFEILGSLNRNPEFSHIENIEEKGLNFYRKLGFECSLKSHDYICGRQGLAGLKGNKFKSKRASYNYFIKHFDYQYQKLLPKDQRECLGLYSLWVKQRKSGNPERIYQGMLEDSRSSLKEALDNYSKLGFRGAKVKIGPELKAFTFGFELNKDTFCILYEITDLTIKGLAQFIFSKFAQELKNYEYINIMDDSGLDNLKRVKLSYHPNRLEPAYIVRRKHEQTYDKVKP</sequence>
<dbReference type="PANTHER" id="PTHR41373">
    <property type="entry name" value="DUF2156 DOMAIN-CONTAINING PROTEIN"/>
    <property type="match status" value="1"/>
</dbReference>
<dbReference type="EMBL" id="PCRK01000096">
    <property type="protein sequence ID" value="PIP19234.1"/>
    <property type="molecule type" value="Genomic_DNA"/>
</dbReference>
<reference evidence="2 3" key="1">
    <citation type="submission" date="2017-09" db="EMBL/GenBank/DDBJ databases">
        <title>Depth-based differentiation of microbial function through sediment-hosted aquifers and enrichment of novel symbionts in the deep terrestrial subsurface.</title>
        <authorList>
            <person name="Probst A.J."/>
            <person name="Ladd B."/>
            <person name="Jarett J.K."/>
            <person name="Geller-Mcgrath D.E."/>
            <person name="Sieber C.M."/>
            <person name="Emerson J.B."/>
            <person name="Anantharaman K."/>
            <person name="Thomas B.C."/>
            <person name="Malmstrom R."/>
            <person name="Stieglmeier M."/>
            <person name="Klingl A."/>
            <person name="Woyke T."/>
            <person name="Ryan C.M."/>
            <person name="Banfield J.F."/>
        </authorList>
    </citation>
    <scope>NUCLEOTIDE SEQUENCE [LARGE SCALE GENOMIC DNA]</scope>
    <source>
        <strain evidence="2">CG23_combo_of_CG06-09_8_20_14_all_41_10</strain>
    </source>
</reference>
<name>A0A2G9YJ49_9BACT</name>
<dbReference type="InterPro" id="IPR016732">
    <property type="entry name" value="UCP018688"/>
</dbReference>
<gene>
    <name evidence="2" type="ORF">COX41_03910</name>
</gene>
<dbReference type="AlphaFoldDB" id="A0A2G9YJ49"/>
<dbReference type="InterPro" id="IPR024320">
    <property type="entry name" value="LPG_synthase_C"/>
</dbReference>